<dbReference type="InterPro" id="IPR043128">
    <property type="entry name" value="Rev_trsase/Diguanyl_cyclase"/>
</dbReference>
<dbReference type="SMART" id="SM00086">
    <property type="entry name" value="PAC"/>
    <property type="match status" value="1"/>
</dbReference>
<gene>
    <name evidence="3" type="ORF">MPOCJGCO_1713</name>
</gene>
<dbReference type="SUPFAM" id="SSF55073">
    <property type="entry name" value="Nucleotide cyclase"/>
    <property type="match status" value="1"/>
</dbReference>
<dbReference type="Gene3D" id="3.30.450.20">
    <property type="entry name" value="PAS domain"/>
    <property type="match status" value="1"/>
</dbReference>
<reference evidence="3" key="1">
    <citation type="journal article" date="2021" name="Front. Microbiol.">
        <title>Comprehensive Comparative Genomics and Phenotyping of Methylobacterium Species.</title>
        <authorList>
            <person name="Alessa O."/>
            <person name="Ogura Y."/>
            <person name="Fujitani Y."/>
            <person name="Takami H."/>
            <person name="Hayashi T."/>
            <person name="Sahin N."/>
            <person name="Tani A."/>
        </authorList>
    </citation>
    <scope>NUCLEOTIDE SEQUENCE</scope>
    <source>
        <strain evidence="3">DSM 23632</strain>
    </source>
</reference>
<dbReference type="InterPro" id="IPR000160">
    <property type="entry name" value="GGDEF_dom"/>
</dbReference>
<evidence type="ECO:0000259" key="1">
    <source>
        <dbReference type="PROSITE" id="PS50113"/>
    </source>
</evidence>
<dbReference type="PROSITE" id="PS50113">
    <property type="entry name" value="PAC"/>
    <property type="match status" value="1"/>
</dbReference>
<dbReference type="PANTHER" id="PTHR44757:SF2">
    <property type="entry name" value="BIOFILM ARCHITECTURE MAINTENANCE PROTEIN MBAA"/>
    <property type="match status" value="1"/>
</dbReference>
<dbReference type="InterPro" id="IPR052155">
    <property type="entry name" value="Biofilm_reg_signaling"/>
</dbReference>
<evidence type="ECO:0000259" key="2">
    <source>
        <dbReference type="PROSITE" id="PS50887"/>
    </source>
</evidence>
<dbReference type="PANTHER" id="PTHR44757">
    <property type="entry name" value="DIGUANYLATE CYCLASE DGCP"/>
    <property type="match status" value="1"/>
</dbReference>
<evidence type="ECO:0000313" key="3">
    <source>
        <dbReference type="EMBL" id="GJE59616.1"/>
    </source>
</evidence>
<proteinExistence type="predicted"/>
<protein>
    <recommendedName>
        <fullName evidence="5">Diguanylate cyclase</fullName>
    </recommendedName>
</protein>
<feature type="domain" description="GGDEF" evidence="2">
    <location>
        <begin position="330"/>
        <end position="461"/>
    </location>
</feature>
<dbReference type="CDD" id="cd01949">
    <property type="entry name" value="GGDEF"/>
    <property type="match status" value="1"/>
</dbReference>
<dbReference type="EMBL" id="BPRB01000086">
    <property type="protein sequence ID" value="GJE59616.1"/>
    <property type="molecule type" value="Genomic_DNA"/>
</dbReference>
<dbReference type="NCBIfam" id="TIGR00254">
    <property type="entry name" value="GGDEF"/>
    <property type="match status" value="1"/>
</dbReference>
<evidence type="ECO:0000313" key="4">
    <source>
        <dbReference type="Proteomes" id="UP001055057"/>
    </source>
</evidence>
<dbReference type="SUPFAM" id="SSF55781">
    <property type="entry name" value="GAF domain-like"/>
    <property type="match status" value="1"/>
</dbReference>
<dbReference type="Proteomes" id="UP001055057">
    <property type="component" value="Unassembled WGS sequence"/>
</dbReference>
<keyword evidence="4" id="KW-1185">Reference proteome</keyword>
<reference evidence="3" key="2">
    <citation type="submission" date="2021-08" db="EMBL/GenBank/DDBJ databases">
        <authorList>
            <person name="Tani A."/>
            <person name="Ola A."/>
            <person name="Ogura Y."/>
            <person name="Katsura K."/>
            <person name="Hayashi T."/>
        </authorList>
    </citation>
    <scope>NUCLEOTIDE SEQUENCE</scope>
    <source>
        <strain evidence="3">DSM 23632</strain>
    </source>
</reference>
<dbReference type="InterPro" id="IPR035965">
    <property type="entry name" value="PAS-like_dom_sf"/>
</dbReference>
<name>A0ABQ4TYJ5_9HYPH</name>
<dbReference type="SUPFAM" id="SSF55785">
    <property type="entry name" value="PYP-like sensor domain (PAS domain)"/>
    <property type="match status" value="1"/>
</dbReference>
<dbReference type="SMART" id="SM00267">
    <property type="entry name" value="GGDEF"/>
    <property type="match status" value="1"/>
</dbReference>
<accession>A0ABQ4TYJ5</accession>
<dbReference type="Gene3D" id="3.30.70.270">
    <property type="match status" value="1"/>
</dbReference>
<dbReference type="InterPro" id="IPR000700">
    <property type="entry name" value="PAS-assoc_C"/>
</dbReference>
<comment type="caution">
    <text evidence="3">The sequence shown here is derived from an EMBL/GenBank/DDBJ whole genome shotgun (WGS) entry which is preliminary data.</text>
</comment>
<sequence>MRTTSAEPDVASDTGIDRARDDLDDFLEDVRRAFGVRTASIRPLGHTDLGRTAGFGFSAASEATFRTQAVAVGGILVLPDTAGEIRPDDMAVAPTIRFYASHPLNLEPGRPFGILCLLDTRPRLLSAVESLRLAGMARTAAALIARQRDAATLARMRTELELKEALIREQAAALAHSRKIFERASAAARIGVWECALPDESLHWTDVVYDIFEFPRGSRVDRQRTLACYTAESRKTLSALRSRAIAERGGFELDAEITTATGRRRWIRLTATVECENGIPVRIFGMKQDITDEKNLSDRTRYLAEYDAMTGLANRSSFQNRLAQLGAGAPSGALMLIDLDGFKQINDTFGHAAGDACLQETGRRLAGICRETDLVARVGGDEFAVLLGGHFDRDDIEPLAGRVVGALRQVVERDGRTATIGASVGIAMAGGCTPEEVFNRADAALYAAKAAGRDTFRTYEPLVARARPLPLASG</sequence>
<feature type="domain" description="PAC" evidence="1">
    <location>
        <begin position="251"/>
        <end position="302"/>
    </location>
</feature>
<dbReference type="PROSITE" id="PS50887">
    <property type="entry name" value="GGDEF"/>
    <property type="match status" value="1"/>
</dbReference>
<dbReference type="RefSeq" id="WP_238182183.1">
    <property type="nucleotide sequence ID" value="NZ_BPRB01000086.1"/>
</dbReference>
<organism evidence="3 4">
    <name type="scientific">Methylobacterium trifolii</name>
    <dbReference type="NCBI Taxonomy" id="1003092"/>
    <lineage>
        <taxon>Bacteria</taxon>
        <taxon>Pseudomonadati</taxon>
        <taxon>Pseudomonadota</taxon>
        <taxon>Alphaproteobacteria</taxon>
        <taxon>Hyphomicrobiales</taxon>
        <taxon>Methylobacteriaceae</taxon>
        <taxon>Methylobacterium</taxon>
    </lineage>
</organism>
<dbReference type="InterPro" id="IPR001610">
    <property type="entry name" value="PAC"/>
</dbReference>
<dbReference type="Pfam" id="PF00990">
    <property type="entry name" value="GGDEF"/>
    <property type="match status" value="1"/>
</dbReference>
<dbReference type="InterPro" id="IPR029787">
    <property type="entry name" value="Nucleotide_cyclase"/>
</dbReference>
<evidence type="ECO:0008006" key="5">
    <source>
        <dbReference type="Google" id="ProtNLM"/>
    </source>
</evidence>